<sequence>MVLDGEVSVPHFQWDERSGRKRALGFRYRDVVDYLRNSGIDFRDRVFDLVACPDLSLDSDMDLRSYQVEALESWFSNRRGVLVLPTGSGKTFIGLKAIERLNTSSFIVVPTLDLVDQWISKADKFNVEVGEFTGRKKDLCPITVSTYDSAYNSAGRLGNRFKFVVFDEVHHLPSEGYQHIAEFFASPYRLGLTATYEREDGRHEKLTELLGGKSYEIETDELAGDYLSKYSIERIKVDLTPEEKDRYEENVEVFRDYLKKTNIRMRGASDFKKVVMRSGNDPEAWKAVRSRNKARKIAYNSSSKLDELSNLLGRHKDDRVIVFTRYNELVYRISKRFLLPAITHKTNKSERKEILNRFRDGEYSGLVSSQVLDEGLDVPDANIGIILSGTGSSREYLQRLGRILRPSGKKARLYEIVSSGTGELRTSSRRRSSVN</sequence>
<evidence type="ECO:0000313" key="12">
    <source>
        <dbReference type="EMBL" id="OKY77502.1"/>
    </source>
</evidence>
<dbReference type="GO" id="GO:0005524">
    <property type="term" value="F:ATP binding"/>
    <property type="evidence" value="ECO:0007669"/>
    <property type="project" value="UniProtKB-KW"/>
</dbReference>
<comment type="similarity">
    <text evidence="1">Belongs to the helicase family. RAD25/XPB subfamily.</text>
</comment>
<evidence type="ECO:0000256" key="4">
    <source>
        <dbReference type="ARBA" id="ARBA00022806"/>
    </source>
</evidence>
<dbReference type="InterPro" id="IPR001650">
    <property type="entry name" value="Helicase_C-like"/>
</dbReference>
<feature type="domain" description="Helicase ATP-binding" evidence="10">
    <location>
        <begin position="71"/>
        <end position="214"/>
    </location>
</feature>
<evidence type="ECO:0000256" key="1">
    <source>
        <dbReference type="ARBA" id="ARBA00006637"/>
    </source>
</evidence>
<dbReference type="PANTHER" id="PTHR11274">
    <property type="entry name" value="RAD25/XP-B DNA REPAIR HELICASE"/>
    <property type="match status" value="1"/>
</dbReference>
<dbReference type="GO" id="GO:0003677">
    <property type="term" value="F:DNA binding"/>
    <property type="evidence" value="ECO:0007669"/>
    <property type="project" value="InterPro"/>
</dbReference>
<dbReference type="InParanoid" id="A0A1Q6DT53"/>
<gene>
    <name evidence="12" type="ORF">BTN85_2153</name>
</gene>
<dbReference type="SMART" id="SM00490">
    <property type="entry name" value="HELICc"/>
    <property type="match status" value="1"/>
</dbReference>
<dbReference type="InterPro" id="IPR027417">
    <property type="entry name" value="P-loop_NTPase"/>
</dbReference>
<dbReference type="GO" id="GO:0016787">
    <property type="term" value="F:hydrolase activity"/>
    <property type="evidence" value="ECO:0007669"/>
    <property type="project" value="UniProtKB-KW"/>
</dbReference>
<evidence type="ECO:0000256" key="2">
    <source>
        <dbReference type="ARBA" id="ARBA00022741"/>
    </source>
</evidence>
<dbReference type="Proteomes" id="UP000185744">
    <property type="component" value="Unassembled WGS sequence"/>
</dbReference>
<dbReference type="PANTHER" id="PTHR11274:SF0">
    <property type="entry name" value="GENERAL TRANSCRIPTION AND DNA REPAIR FACTOR IIH HELICASE SUBUNIT XPB"/>
    <property type="match status" value="1"/>
</dbReference>
<comment type="caution">
    <text evidence="12">The sequence shown here is derived from an EMBL/GenBank/DDBJ whole genome shotgun (WGS) entry which is preliminary data.</text>
</comment>
<evidence type="ECO:0000259" key="11">
    <source>
        <dbReference type="PROSITE" id="PS51194"/>
    </source>
</evidence>
<evidence type="ECO:0000313" key="13">
    <source>
        <dbReference type="Proteomes" id="UP000185744"/>
    </source>
</evidence>
<evidence type="ECO:0000256" key="9">
    <source>
        <dbReference type="ARBA" id="ARBA00048988"/>
    </source>
</evidence>
<dbReference type="PROSITE" id="PS51194">
    <property type="entry name" value="HELICASE_CTER"/>
    <property type="match status" value="1"/>
</dbReference>
<dbReference type="Pfam" id="PF04851">
    <property type="entry name" value="ResIII"/>
    <property type="match status" value="1"/>
</dbReference>
<dbReference type="GO" id="GO:0140097">
    <property type="term" value="F:catalytic activity, acting on DNA"/>
    <property type="evidence" value="ECO:0007669"/>
    <property type="project" value="UniProtKB-ARBA"/>
</dbReference>
<organism evidence="12 13">
    <name type="scientific">Methanohalarchaeum thermophilum</name>
    <dbReference type="NCBI Taxonomy" id="1903181"/>
    <lineage>
        <taxon>Archaea</taxon>
        <taxon>Methanobacteriati</taxon>
        <taxon>Methanobacteriota</taxon>
        <taxon>Methanonatronarchaeia</taxon>
        <taxon>Methanonatronarchaeales</taxon>
        <taxon>Methanonatronarchaeaceae</taxon>
        <taxon>Candidatus Methanohalarchaeum</taxon>
    </lineage>
</organism>
<proteinExistence type="inferred from homology"/>
<keyword evidence="3" id="KW-0378">Hydrolase</keyword>
<comment type="catalytic activity">
    <reaction evidence="9">
        <text>ATP + H2O = ADP + phosphate + H(+)</text>
        <dbReference type="Rhea" id="RHEA:13065"/>
        <dbReference type="ChEBI" id="CHEBI:15377"/>
        <dbReference type="ChEBI" id="CHEBI:15378"/>
        <dbReference type="ChEBI" id="CHEBI:30616"/>
        <dbReference type="ChEBI" id="CHEBI:43474"/>
        <dbReference type="ChEBI" id="CHEBI:456216"/>
        <dbReference type="EC" id="5.6.2.4"/>
    </reaction>
</comment>
<keyword evidence="13" id="KW-1185">Reference proteome</keyword>
<dbReference type="EC" id="5.6.2.4" evidence="8"/>
<dbReference type="Pfam" id="PF00271">
    <property type="entry name" value="Helicase_C"/>
    <property type="match status" value="1"/>
</dbReference>
<feature type="domain" description="Helicase C-terminal" evidence="11">
    <location>
        <begin position="304"/>
        <end position="435"/>
    </location>
</feature>
<evidence type="ECO:0000256" key="3">
    <source>
        <dbReference type="ARBA" id="ARBA00022801"/>
    </source>
</evidence>
<dbReference type="EMBL" id="MSDW01000002">
    <property type="protein sequence ID" value="OKY77502.1"/>
    <property type="molecule type" value="Genomic_DNA"/>
</dbReference>
<dbReference type="CDD" id="cd17926">
    <property type="entry name" value="DEXHc_RE"/>
    <property type="match status" value="1"/>
</dbReference>
<dbReference type="SMART" id="SM00487">
    <property type="entry name" value="DEXDc"/>
    <property type="match status" value="1"/>
</dbReference>
<dbReference type="GO" id="GO:0004386">
    <property type="term" value="F:helicase activity"/>
    <property type="evidence" value="ECO:0007669"/>
    <property type="project" value="UniProtKB-KW"/>
</dbReference>
<dbReference type="Gene3D" id="3.40.1170.30">
    <property type="match status" value="1"/>
</dbReference>
<keyword evidence="2" id="KW-0547">Nucleotide-binding</keyword>
<reference evidence="12" key="1">
    <citation type="submission" date="2016-12" db="EMBL/GenBank/DDBJ databases">
        <title>Discovery of methanogenic haloarchaea.</title>
        <authorList>
            <person name="Sorokin D.Y."/>
            <person name="Makarova K.S."/>
            <person name="Abbas B."/>
            <person name="Ferrer M."/>
            <person name="Golyshin P.N."/>
        </authorList>
    </citation>
    <scope>NUCLEOTIDE SEQUENCE [LARGE SCALE GENOMIC DNA]</scope>
    <source>
        <strain evidence="12">HMET1</strain>
    </source>
</reference>
<dbReference type="CDD" id="cd18789">
    <property type="entry name" value="SF2_C_XPB"/>
    <property type="match status" value="1"/>
</dbReference>
<dbReference type="InterPro" id="IPR014001">
    <property type="entry name" value="Helicase_ATP-bd"/>
</dbReference>
<dbReference type="InterPro" id="IPR050615">
    <property type="entry name" value="ATP-dep_DNA_Helicase"/>
</dbReference>
<comment type="catalytic activity">
    <reaction evidence="7">
        <text>Couples ATP hydrolysis with the unwinding of duplex DNA by translocating in the 3'-5' direction.</text>
        <dbReference type="EC" id="5.6.2.4"/>
    </reaction>
</comment>
<keyword evidence="5" id="KW-0067">ATP-binding</keyword>
<accession>A0A1Q6DT53</accession>
<dbReference type="InterPro" id="IPR040699">
    <property type="entry name" value="XPB_DRD"/>
</dbReference>
<protein>
    <recommendedName>
        <fullName evidence="8">DNA 3'-5' helicase</fullName>
        <ecNumber evidence="8">5.6.2.4</ecNumber>
    </recommendedName>
</protein>
<evidence type="ECO:0000259" key="10">
    <source>
        <dbReference type="PROSITE" id="PS51192"/>
    </source>
</evidence>
<dbReference type="AlphaFoldDB" id="A0A1Q6DT53"/>
<keyword evidence="4 12" id="KW-0347">Helicase</keyword>
<dbReference type="SUPFAM" id="SSF52540">
    <property type="entry name" value="P-loop containing nucleoside triphosphate hydrolases"/>
    <property type="match status" value="1"/>
</dbReference>
<dbReference type="InterPro" id="IPR006935">
    <property type="entry name" value="Helicase/UvrB_N"/>
</dbReference>
<keyword evidence="6" id="KW-0413">Isomerase</keyword>
<dbReference type="Gene3D" id="3.40.50.300">
    <property type="entry name" value="P-loop containing nucleotide triphosphate hydrolases"/>
    <property type="match status" value="2"/>
</dbReference>
<dbReference type="Pfam" id="PF18458">
    <property type="entry name" value="XPB_DRD"/>
    <property type="match status" value="1"/>
</dbReference>
<dbReference type="STRING" id="1903181.BTN85_2153"/>
<name>A0A1Q6DT53_METT1</name>
<evidence type="ECO:0000256" key="6">
    <source>
        <dbReference type="ARBA" id="ARBA00023235"/>
    </source>
</evidence>
<dbReference type="InterPro" id="IPR032438">
    <property type="entry name" value="ERCC3_RAD25_C"/>
</dbReference>
<dbReference type="PROSITE" id="PS51192">
    <property type="entry name" value="HELICASE_ATP_BIND_1"/>
    <property type="match status" value="1"/>
</dbReference>
<evidence type="ECO:0000256" key="5">
    <source>
        <dbReference type="ARBA" id="ARBA00022840"/>
    </source>
</evidence>
<evidence type="ECO:0000256" key="7">
    <source>
        <dbReference type="ARBA" id="ARBA00034617"/>
    </source>
</evidence>
<evidence type="ECO:0000256" key="8">
    <source>
        <dbReference type="ARBA" id="ARBA00034808"/>
    </source>
</evidence>